<name>A0A366HSD8_9BACT</name>
<sequence length="30" mass="3489">MDKQDLYLLPGLHSRVEHFAMSAVYIVHFA</sequence>
<dbReference type="Proteomes" id="UP000253426">
    <property type="component" value="Unassembled WGS sequence"/>
</dbReference>
<accession>A0A366HSD8</accession>
<organism evidence="1 2">
    <name type="scientific">Roseimicrobium gellanilyticum</name>
    <dbReference type="NCBI Taxonomy" id="748857"/>
    <lineage>
        <taxon>Bacteria</taxon>
        <taxon>Pseudomonadati</taxon>
        <taxon>Verrucomicrobiota</taxon>
        <taxon>Verrucomicrobiia</taxon>
        <taxon>Verrucomicrobiales</taxon>
        <taxon>Verrucomicrobiaceae</taxon>
        <taxon>Roseimicrobium</taxon>
    </lineage>
</organism>
<keyword evidence="2" id="KW-1185">Reference proteome</keyword>
<dbReference type="EMBL" id="QNRR01000002">
    <property type="protein sequence ID" value="RBP46600.1"/>
    <property type="molecule type" value="Genomic_DNA"/>
</dbReference>
<comment type="caution">
    <text evidence="1">The sequence shown here is derived from an EMBL/GenBank/DDBJ whole genome shotgun (WGS) entry which is preliminary data.</text>
</comment>
<evidence type="ECO:0000313" key="2">
    <source>
        <dbReference type="Proteomes" id="UP000253426"/>
    </source>
</evidence>
<protein>
    <submittedName>
        <fullName evidence="1">Uncharacterized protein</fullName>
    </submittedName>
</protein>
<reference evidence="1 2" key="1">
    <citation type="submission" date="2018-06" db="EMBL/GenBank/DDBJ databases">
        <title>Genomic Encyclopedia of Type Strains, Phase IV (KMG-IV): sequencing the most valuable type-strain genomes for metagenomic binning, comparative biology and taxonomic classification.</title>
        <authorList>
            <person name="Goeker M."/>
        </authorList>
    </citation>
    <scope>NUCLEOTIDE SEQUENCE [LARGE SCALE GENOMIC DNA]</scope>
    <source>
        <strain evidence="1 2">DSM 25532</strain>
    </source>
</reference>
<proteinExistence type="predicted"/>
<dbReference type="AlphaFoldDB" id="A0A366HSD8"/>
<evidence type="ECO:0000313" key="1">
    <source>
        <dbReference type="EMBL" id="RBP46600.1"/>
    </source>
</evidence>
<gene>
    <name evidence="1" type="ORF">DES53_102992</name>
</gene>